<accession>A0A3B1A5A6</accession>
<gene>
    <name evidence="1" type="ORF">MNBD_GAMMA22-960</name>
</gene>
<dbReference type="InterPro" id="IPR010869">
    <property type="entry name" value="DUF1501"/>
</dbReference>
<reference evidence="1" key="1">
    <citation type="submission" date="2018-06" db="EMBL/GenBank/DDBJ databases">
        <authorList>
            <person name="Zhirakovskaya E."/>
        </authorList>
    </citation>
    <scope>NUCLEOTIDE SEQUENCE</scope>
</reference>
<evidence type="ECO:0008006" key="2">
    <source>
        <dbReference type="Google" id="ProtNLM"/>
    </source>
</evidence>
<dbReference type="Pfam" id="PF07394">
    <property type="entry name" value="DUF1501"/>
    <property type="match status" value="1"/>
</dbReference>
<sequence length="468" mass="50341">MKRREFLKYAGLMGAGSVLPLAPSMQLFAAQDNYTGPLWITIEAQGGWDPTSFCDPKGYVDPTDPLRLNNYDKNNIITVGNFNVAPAPDRFAAGGDLYNKYIAPATGSSIKPLVSSVETFFNTHQQNLLVINGIDVKTLAHGDGQRHTWSGELGRGGFPNFGALVSGALAGNKPIPFLTNGGYSDGGGLVTPVRINGSGKDALAEIAYPNRSARGANPRSYFSNEVLNLIQQASASRLTDLDSAQNLPRIKTALAKLKASRVDNTILQKFVDSLEAKSLLPPSEFRSNRVYQMYSQGSVALSAYASGATAAAHITLGGFDTHSRHDENHYMRLMDLFEGIDAIINEAQNLGINDTIVVVGSEFGRTNKYNENANPNNVGKNHWPITSMMFIDSSGQRITGNRVIGSTTAEHKANTIDPITLNPLAAGGVRITPAHIHRALRKVAGVDTTIAASSDFFIPSSEDLNLFT</sequence>
<protein>
    <recommendedName>
        <fullName evidence="2">Tat (Twin-arginine translocation) pathway signal sequence domain protein</fullName>
    </recommendedName>
</protein>
<organism evidence="1">
    <name type="scientific">hydrothermal vent metagenome</name>
    <dbReference type="NCBI Taxonomy" id="652676"/>
    <lineage>
        <taxon>unclassified sequences</taxon>
        <taxon>metagenomes</taxon>
        <taxon>ecological metagenomes</taxon>
    </lineage>
</organism>
<dbReference type="AlphaFoldDB" id="A0A3B1A5A6"/>
<name>A0A3B1A5A6_9ZZZZ</name>
<dbReference type="EMBL" id="UOFS01000046">
    <property type="protein sequence ID" value="VAX00929.1"/>
    <property type="molecule type" value="Genomic_DNA"/>
</dbReference>
<evidence type="ECO:0000313" key="1">
    <source>
        <dbReference type="EMBL" id="VAX00929.1"/>
    </source>
</evidence>
<proteinExistence type="predicted"/>